<feature type="region of interest" description="Disordered" evidence="1">
    <location>
        <begin position="34"/>
        <end position="138"/>
    </location>
</feature>
<name>A0A1I8BCG6_MELHA</name>
<evidence type="ECO:0000313" key="2">
    <source>
        <dbReference type="Proteomes" id="UP000095281"/>
    </source>
</evidence>
<proteinExistence type="predicted"/>
<keyword evidence="2" id="KW-1185">Reference proteome</keyword>
<feature type="compositionally biased region" description="Polar residues" evidence="1">
    <location>
        <begin position="82"/>
        <end position="99"/>
    </location>
</feature>
<evidence type="ECO:0000313" key="3">
    <source>
        <dbReference type="WBParaSite" id="MhA1_Contig185.frz3.gene34"/>
    </source>
</evidence>
<evidence type="ECO:0000256" key="1">
    <source>
        <dbReference type="SAM" id="MobiDB-lite"/>
    </source>
</evidence>
<dbReference type="Proteomes" id="UP000095281">
    <property type="component" value="Unplaced"/>
</dbReference>
<reference evidence="3" key="1">
    <citation type="submission" date="2016-11" db="UniProtKB">
        <authorList>
            <consortium name="WormBaseParasite"/>
        </authorList>
    </citation>
    <scope>IDENTIFICATION</scope>
</reference>
<organism evidence="2 3">
    <name type="scientific">Meloidogyne hapla</name>
    <name type="common">Root-knot nematode worm</name>
    <dbReference type="NCBI Taxonomy" id="6305"/>
    <lineage>
        <taxon>Eukaryota</taxon>
        <taxon>Metazoa</taxon>
        <taxon>Ecdysozoa</taxon>
        <taxon>Nematoda</taxon>
        <taxon>Chromadorea</taxon>
        <taxon>Rhabditida</taxon>
        <taxon>Tylenchina</taxon>
        <taxon>Tylenchomorpha</taxon>
        <taxon>Tylenchoidea</taxon>
        <taxon>Meloidogynidae</taxon>
        <taxon>Meloidogyninae</taxon>
        <taxon>Meloidogyne</taxon>
    </lineage>
</organism>
<accession>A0A1I8BCG6</accession>
<dbReference type="AlphaFoldDB" id="A0A1I8BCG6"/>
<sequence length="270" mass="30237">MSPTNYSEKGFQTPFNLPADFVNLNLGNDESYGVSGSNARRSFAGIKGTRGQPTTRRKKVDMPESSSRNRNENFVGEGLQPGMSSGQVKKTLARNNSMPVNLKRNDDEEDSGQNMGQAPNPYSFPEQQQTWPQPGLNDFQRNIGPYYTHTLGPYYSIQGYYGNQQGFHDDYQPQLSHSDELLRQTDSFFSPDPSYPPNHEFVQQAPQASNNPTGSGTNDTPYVIVKPDGSTTTVTNTVNYPEGYDPNNSFVPPPATRPNKFWNGLYYQEY</sequence>
<protein>
    <submittedName>
        <fullName evidence="3">Uncharacterized protein</fullName>
    </submittedName>
</protein>
<dbReference type="WBParaSite" id="MhA1_Contig185.frz3.gene34">
    <property type="protein sequence ID" value="MhA1_Contig185.frz3.gene34"/>
    <property type="gene ID" value="MhA1_Contig185.frz3.gene34"/>
</dbReference>